<dbReference type="EMBL" id="CM046397">
    <property type="protein sequence ID" value="KAI8535383.1"/>
    <property type="molecule type" value="Genomic_DNA"/>
</dbReference>
<evidence type="ECO:0000313" key="1">
    <source>
        <dbReference type="EMBL" id="KAI8535383.1"/>
    </source>
</evidence>
<keyword evidence="2" id="KW-1185">Reference proteome</keyword>
<name>A0ACC0M2U8_RHOML</name>
<dbReference type="Proteomes" id="UP001062846">
    <property type="component" value="Chromosome 10"/>
</dbReference>
<protein>
    <submittedName>
        <fullName evidence="1">Uncharacterized protein</fullName>
    </submittedName>
</protein>
<proteinExistence type="predicted"/>
<accession>A0ACC0M2U8</accession>
<comment type="caution">
    <text evidence="1">The sequence shown here is derived from an EMBL/GenBank/DDBJ whole genome shotgun (WGS) entry which is preliminary data.</text>
</comment>
<organism evidence="1 2">
    <name type="scientific">Rhododendron molle</name>
    <name type="common">Chinese azalea</name>
    <name type="synonym">Azalea mollis</name>
    <dbReference type="NCBI Taxonomy" id="49168"/>
    <lineage>
        <taxon>Eukaryota</taxon>
        <taxon>Viridiplantae</taxon>
        <taxon>Streptophyta</taxon>
        <taxon>Embryophyta</taxon>
        <taxon>Tracheophyta</taxon>
        <taxon>Spermatophyta</taxon>
        <taxon>Magnoliopsida</taxon>
        <taxon>eudicotyledons</taxon>
        <taxon>Gunneridae</taxon>
        <taxon>Pentapetalae</taxon>
        <taxon>asterids</taxon>
        <taxon>Ericales</taxon>
        <taxon>Ericaceae</taxon>
        <taxon>Ericoideae</taxon>
        <taxon>Rhodoreae</taxon>
        <taxon>Rhododendron</taxon>
    </lineage>
</organism>
<evidence type="ECO:0000313" key="2">
    <source>
        <dbReference type="Proteomes" id="UP001062846"/>
    </source>
</evidence>
<reference evidence="1" key="1">
    <citation type="submission" date="2022-02" db="EMBL/GenBank/DDBJ databases">
        <title>Plant Genome Project.</title>
        <authorList>
            <person name="Zhang R.-G."/>
        </authorList>
    </citation>
    <scope>NUCLEOTIDE SEQUENCE</scope>
    <source>
        <strain evidence="1">AT1</strain>
    </source>
</reference>
<gene>
    <name evidence="1" type="ORF">RHMOL_Rhmol10G0169900</name>
</gene>
<sequence>MLEWRKGCSKSWQQLGHLPNAWRLLKLLSHLAVVRFNLHFQKRRRCQMTFLLPNFWLVIISRGRGQWRMKLLLSGYSHQILFQIQLGIGVVSFLRRIDGGNKKILQKEVVTVLEDGEVN</sequence>